<feature type="region of interest" description="Disordered" evidence="6">
    <location>
        <begin position="1"/>
        <end position="53"/>
    </location>
</feature>
<dbReference type="RefSeq" id="XP_040719095.1">
    <property type="nucleotide sequence ID" value="XM_040853624.1"/>
</dbReference>
<comment type="subcellular location">
    <subcellularLocation>
        <location evidence="1">Nucleus</location>
    </subcellularLocation>
</comment>
<keyword evidence="3" id="KW-0805">Transcription regulation</keyword>
<dbReference type="GO" id="GO:0005634">
    <property type="term" value="C:nucleus"/>
    <property type="evidence" value="ECO:0007669"/>
    <property type="project" value="UniProtKB-SubCell"/>
</dbReference>
<gene>
    <name evidence="8" type="ORF">BCR38DRAFT_139283</name>
</gene>
<keyword evidence="5" id="KW-0539">Nucleus</keyword>
<comment type="caution">
    <text evidence="8">The sequence shown here is derived from an EMBL/GenBank/DDBJ whole genome shotgun (WGS) entry which is preliminary data.</text>
</comment>
<dbReference type="CDD" id="cd00067">
    <property type="entry name" value="GAL4"/>
    <property type="match status" value="1"/>
</dbReference>
<dbReference type="STRING" id="1141098.A0A1Y2EB62"/>
<keyword evidence="2" id="KW-0479">Metal-binding</keyword>
<reference evidence="8 9" key="1">
    <citation type="submission" date="2016-07" db="EMBL/GenBank/DDBJ databases">
        <title>Pervasive Adenine N6-methylation of Active Genes in Fungi.</title>
        <authorList>
            <consortium name="DOE Joint Genome Institute"/>
            <person name="Mondo S.J."/>
            <person name="Dannebaum R.O."/>
            <person name="Kuo R.C."/>
            <person name="Labutti K."/>
            <person name="Haridas S."/>
            <person name="Kuo A."/>
            <person name="Salamov A."/>
            <person name="Ahrendt S.R."/>
            <person name="Lipzen A."/>
            <person name="Sullivan W."/>
            <person name="Andreopoulos W.B."/>
            <person name="Clum A."/>
            <person name="Lindquist E."/>
            <person name="Daum C."/>
            <person name="Ramamoorthy G.K."/>
            <person name="Gryganskyi A."/>
            <person name="Culley D."/>
            <person name="Magnuson J.K."/>
            <person name="James T.Y."/>
            <person name="O'Malley M.A."/>
            <person name="Stajich J.E."/>
            <person name="Spatafora J.W."/>
            <person name="Visel A."/>
            <person name="Grigoriev I.V."/>
        </authorList>
    </citation>
    <scope>NUCLEOTIDE SEQUENCE [LARGE SCALE GENOMIC DNA]</scope>
    <source>
        <strain evidence="8 9">CBS 129021</strain>
    </source>
</reference>
<protein>
    <recommendedName>
        <fullName evidence="7">Zn(2)-C6 fungal-type domain-containing protein</fullName>
    </recommendedName>
</protein>
<dbReference type="CDD" id="cd12148">
    <property type="entry name" value="fungal_TF_MHR"/>
    <property type="match status" value="1"/>
</dbReference>
<dbReference type="PROSITE" id="PS00463">
    <property type="entry name" value="ZN2_CY6_FUNGAL_1"/>
    <property type="match status" value="1"/>
</dbReference>
<keyword evidence="9" id="KW-1185">Reference proteome</keyword>
<dbReference type="AlphaFoldDB" id="A0A1Y2EB62"/>
<proteinExistence type="predicted"/>
<dbReference type="SUPFAM" id="SSF57701">
    <property type="entry name" value="Zn2/Cys6 DNA-binding domain"/>
    <property type="match status" value="1"/>
</dbReference>
<dbReference type="InterPro" id="IPR050815">
    <property type="entry name" value="TF_fung"/>
</dbReference>
<keyword evidence="4" id="KW-0804">Transcription</keyword>
<dbReference type="GO" id="GO:0003677">
    <property type="term" value="F:DNA binding"/>
    <property type="evidence" value="ECO:0007669"/>
    <property type="project" value="InterPro"/>
</dbReference>
<evidence type="ECO:0000313" key="8">
    <source>
        <dbReference type="EMBL" id="ORY68808.1"/>
    </source>
</evidence>
<dbReference type="PANTHER" id="PTHR47338">
    <property type="entry name" value="ZN(II)2CYS6 TRANSCRIPTION FACTOR (EUROFUNG)-RELATED"/>
    <property type="match status" value="1"/>
</dbReference>
<evidence type="ECO:0000256" key="1">
    <source>
        <dbReference type="ARBA" id="ARBA00004123"/>
    </source>
</evidence>
<dbReference type="GeneID" id="63769836"/>
<dbReference type="OrthoDB" id="3522308at2759"/>
<evidence type="ECO:0000256" key="4">
    <source>
        <dbReference type="ARBA" id="ARBA00023163"/>
    </source>
</evidence>
<feature type="domain" description="Zn(2)-C6 fungal-type" evidence="7">
    <location>
        <begin position="62"/>
        <end position="92"/>
    </location>
</feature>
<sequence length="633" mass="70152">MGRPEIMISTSYLPNGVSPSSDRSDARDAGDSPEPTSMSNNGQSISGNGSNNTMTTELAARACEKCRSSKRRCDKTLPQCERCCRLNAKCVYLADPVAANSNNPGAPVVVFQSQSLQVVNDVLLRGCDPLEELTAAHILRLVAADAQQPGEKLDWVDGVRSYFNCVHSWYAVVHRTLFEQQIASLWSAADSPVPQVYSPPLTNTPSDKALSVHQSSSVLDSAPEHMGRDLAILIVTMYLTVRLRPNDRTMFDETYRSIKRVLTLSFLDGPVPTLELVQAGALLALYEYGHGDSFAAYRTLSETVAAGRVLGVQPGRLEDGFPSKMLGLADEQNSGLWWAMFILDQFLHRDEVSKNLPFILESPDEQTLLPGSITASQITQHAGGYDVKYLCEPMTPPSRRMSIAVPINATSMESFQLSAKVASLLHRALRHEYDIRTKTPNRLPAVSLFVELDREIRSTTMALLQDDINWQAALDCFAMCVSALFTLYLPFLPVLQSKTAQEINGDYELTTALTALRFAMKMSTDISCKMNGDIAREVNSVRYLAAPAAPTCYLVVMAYAGLRKVFPEQWDQCQIAMMEKYESLKFFSYRWGIAEKIMRQLEDVVGLDRNDFLSGQMPTPPFIESSGPMDLSR</sequence>
<accession>A0A1Y2EB62</accession>
<dbReference type="InterPro" id="IPR001138">
    <property type="entry name" value="Zn2Cys6_DnaBD"/>
</dbReference>
<dbReference type="SMART" id="SM00066">
    <property type="entry name" value="GAL4"/>
    <property type="match status" value="1"/>
</dbReference>
<evidence type="ECO:0000256" key="6">
    <source>
        <dbReference type="SAM" id="MobiDB-lite"/>
    </source>
</evidence>
<dbReference type="PANTHER" id="PTHR47338:SF20">
    <property type="entry name" value="ZN(II)2CYS6 TRANSCRIPTION FACTOR (EUROFUNG)"/>
    <property type="match status" value="1"/>
</dbReference>
<evidence type="ECO:0000259" key="7">
    <source>
        <dbReference type="PROSITE" id="PS50048"/>
    </source>
</evidence>
<dbReference type="GO" id="GO:0000981">
    <property type="term" value="F:DNA-binding transcription factor activity, RNA polymerase II-specific"/>
    <property type="evidence" value="ECO:0007669"/>
    <property type="project" value="InterPro"/>
</dbReference>
<dbReference type="EMBL" id="MCFJ01000003">
    <property type="protein sequence ID" value="ORY68808.1"/>
    <property type="molecule type" value="Genomic_DNA"/>
</dbReference>
<dbReference type="GO" id="GO:0008270">
    <property type="term" value="F:zinc ion binding"/>
    <property type="evidence" value="ECO:0007669"/>
    <property type="project" value="InterPro"/>
</dbReference>
<evidence type="ECO:0000256" key="2">
    <source>
        <dbReference type="ARBA" id="ARBA00022723"/>
    </source>
</evidence>
<dbReference type="InterPro" id="IPR007219">
    <property type="entry name" value="XnlR_reg_dom"/>
</dbReference>
<dbReference type="PROSITE" id="PS50048">
    <property type="entry name" value="ZN2_CY6_FUNGAL_2"/>
    <property type="match status" value="1"/>
</dbReference>
<evidence type="ECO:0000256" key="3">
    <source>
        <dbReference type="ARBA" id="ARBA00023015"/>
    </source>
</evidence>
<dbReference type="InterPro" id="IPR036864">
    <property type="entry name" value="Zn2-C6_fun-type_DNA-bd_sf"/>
</dbReference>
<dbReference type="Gene3D" id="4.10.240.10">
    <property type="entry name" value="Zn(2)-C6 fungal-type DNA-binding domain"/>
    <property type="match status" value="1"/>
</dbReference>
<organism evidence="8 9">
    <name type="scientific">Pseudomassariella vexata</name>
    <dbReference type="NCBI Taxonomy" id="1141098"/>
    <lineage>
        <taxon>Eukaryota</taxon>
        <taxon>Fungi</taxon>
        <taxon>Dikarya</taxon>
        <taxon>Ascomycota</taxon>
        <taxon>Pezizomycotina</taxon>
        <taxon>Sordariomycetes</taxon>
        <taxon>Xylariomycetidae</taxon>
        <taxon>Amphisphaeriales</taxon>
        <taxon>Pseudomassariaceae</taxon>
        <taxon>Pseudomassariella</taxon>
    </lineage>
</organism>
<name>A0A1Y2EB62_9PEZI</name>
<dbReference type="Pfam" id="PF00172">
    <property type="entry name" value="Zn_clus"/>
    <property type="match status" value="1"/>
</dbReference>
<dbReference type="InParanoid" id="A0A1Y2EB62"/>
<dbReference type="Pfam" id="PF04082">
    <property type="entry name" value="Fungal_trans"/>
    <property type="match status" value="1"/>
</dbReference>
<evidence type="ECO:0000313" key="9">
    <source>
        <dbReference type="Proteomes" id="UP000193689"/>
    </source>
</evidence>
<evidence type="ECO:0000256" key="5">
    <source>
        <dbReference type="ARBA" id="ARBA00023242"/>
    </source>
</evidence>
<dbReference type="GO" id="GO:0006351">
    <property type="term" value="P:DNA-templated transcription"/>
    <property type="evidence" value="ECO:0007669"/>
    <property type="project" value="InterPro"/>
</dbReference>
<dbReference type="Proteomes" id="UP000193689">
    <property type="component" value="Unassembled WGS sequence"/>
</dbReference>
<feature type="compositionally biased region" description="Low complexity" evidence="6">
    <location>
        <begin position="37"/>
        <end position="52"/>
    </location>
</feature>